<evidence type="ECO:0000256" key="10">
    <source>
        <dbReference type="ARBA" id="ARBA00022989"/>
    </source>
</evidence>
<evidence type="ECO:0000256" key="2">
    <source>
        <dbReference type="ARBA" id="ARBA00007866"/>
    </source>
</evidence>
<evidence type="ECO:0000256" key="8">
    <source>
        <dbReference type="ARBA" id="ARBA00022967"/>
    </source>
</evidence>
<dbReference type="PROSITE" id="PS00078">
    <property type="entry name" value="COX2"/>
    <property type="match status" value="1"/>
</dbReference>
<feature type="domain" description="Cytochrome oxidase subunit II copper A binding" evidence="15">
    <location>
        <begin position="136"/>
        <end position="271"/>
    </location>
</feature>
<dbReference type="EC" id="7.1.1.9" evidence="3"/>
<dbReference type="Gene3D" id="2.60.40.420">
    <property type="entry name" value="Cupredoxins - blue copper proteins"/>
    <property type="match status" value="1"/>
</dbReference>
<dbReference type="Gene3D" id="1.10.287.90">
    <property type="match status" value="1"/>
</dbReference>
<evidence type="ECO:0000256" key="5">
    <source>
        <dbReference type="ARBA" id="ARBA00022660"/>
    </source>
</evidence>
<evidence type="ECO:0000256" key="13">
    <source>
        <dbReference type="SAM" id="MobiDB-lite"/>
    </source>
</evidence>
<keyword evidence="8" id="KW-1278">Translocase</keyword>
<dbReference type="Pfam" id="PF00116">
    <property type="entry name" value="COX2"/>
    <property type="match status" value="1"/>
</dbReference>
<keyword evidence="6 14" id="KW-0812">Transmembrane</keyword>
<dbReference type="GO" id="GO:0016491">
    <property type="term" value="F:oxidoreductase activity"/>
    <property type="evidence" value="ECO:0007669"/>
    <property type="project" value="InterPro"/>
</dbReference>
<comment type="similarity">
    <text evidence="2">Belongs to the cytochrome c oxidase subunit 2 family.</text>
</comment>
<keyword evidence="4" id="KW-0813">Transport</keyword>
<feature type="compositionally biased region" description="Polar residues" evidence="13">
    <location>
        <begin position="280"/>
        <end position="297"/>
    </location>
</feature>
<dbReference type="InterPro" id="IPR014222">
    <property type="entry name" value="Cyt_c_oxidase_su2"/>
</dbReference>
<dbReference type="GO" id="GO:0016020">
    <property type="term" value="C:membrane"/>
    <property type="evidence" value="ECO:0007669"/>
    <property type="project" value="UniProtKB-SubCell"/>
</dbReference>
<dbReference type="InterPro" id="IPR045187">
    <property type="entry name" value="CcO_II"/>
</dbReference>
<dbReference type="SUPFAM" id="SSF81464">
    <property type="entry name" value="Cytochrome c oxidase subunit II-like, transmembrane region"/>
    <property type="match status" value="1"/>
</dbReference>
<comment type="subcellular location">
    <subcellularLocation>
        <location evidence="1">Membrane</location>
        <topology evidence="1">Multi-pass membrane protein</topology>
    </subcellularLocation>
</comment>
<dbReference type="InterPro" id="IPR008972">
    <property type="entry name" value="Cupredoxin"/>
</dbReference>
<keyword evidence="9" id="KW-0249">Electron transport</keyword>
<keyword evidence="10 14" id="KW-1133">Transmembrane helix</keyword>
<dbReference type="GO" id="GO:0004129">
    <property type="term" value="F:cytochrome-c oxidase activity"/>
    <property type="evidence" value="ECO:0007669"/>
    <property type="project" value="UniProtKB-EC"/>
</dbReference>
<accession>A0A6J6BEV7</accession>
<organism evidence="16">
    <name type="scientific">freshwater metagenome</name>
    <dbReference type="NCBI Taxonomy" id="449393"/>
    <lineage>
        <taxon>unclassified sequences</taxon>
        <taxon>metagenomes</taxon>
        <taxon>ecological metagenomes</taxon>
    </lineage>
</organism>
<dbReference type="EMBL" id="CAEZSO010000023">
    <property type="protein sequence ID" value="CAB4536923.1"/>
    <property type="molecule type" value="Genomic_DNA"/>
</dbReference>
<sequence length="305" mass="34020">MSPHRISSHTSKPGPVSRHKWLALGLVVLASTLAGCSAQEMPRLAMPEPATEEGNTILFLWQTSWIAALVVGAITWGLIAWAVVAYSRRRRPGYPEQTRYNMPIEILYTVIPFVMIGVLFYFTARDETKLTKLSSDYDHTVGVVGFRWAWTFNYIEEKAYEVGTPATNNAEVDVKAKNPEVGYTGPTLWLPVNEKVRFVLNSPDVIHSFYVPAFLFKMDVIPGRTNQFELTPNKLGTYSGKCTELCGIDHSRMLFNVKVVTKKEYLAHIAELKARGQNGELKSSRISNQADKGQGFSTIGGKGDN</sequence>
<dbReference type="PRINTS" id="PR01166">
    <property type="entry name" value="CYCOXIDASEII"/>
</dbReference>
<evidence type="ECO:0000256" key="14">
    <source>
        <dbReference type="SAM" id="Phobius"/>
    </source>
</evidence>
<dbReference type="InterPro" id="IPR002429">
    <property type="entry name" value="CcO_II-like_C"/>
</dbReference>
<evidence type="ECO:0000256" key="9">
    <source>
        <dbReference type="ARBA" id="ARBA00022982"/>
    </source>
</evidence>
<evidence type="ECO:0000259" key="15">
    <source>
        <dbReference type="PROSITE" id="PS50857"/>
    </source>
</evidence>
<evidence type="ECO:0000256" key="1">
    <source>
        <dbReference type="ARBA" id="ARBA00004141"/>
    </source>
</evidence>
<evidence type="ECO:0000256" key="4">
    <source>
        <dbReference type="ARBA" id="ARBA00022448"/>
    </source>
</evidence>
<keyword evidence="5" id="KW-0679">Respiratory chain</keyword>
<reference evidence="16" key="1">
    <citation type="submission" date="2020-05" db="EMBL/GenBank/DDBJ databases">
        <authorList>
            <person name="Chiriac C."/>
            <person name="Salcher M."/>
            <person name="Ghai R."/>
            <person name="Kavagutti S V."/>
        </authorList>
    </citation>
    <scope>NUCLEOTIDE SEQUENCE</scope>
</reference>
<protein>
    <recommendedName>
        <fullName evidence="3">cytochrome-c oxidase</fullName>
        <ecNumber evidence="3">7.1.1.9</ecNumber>
    </recommendedName>
</protein>
<dbReference type="NCBIfam" id="TIGR02866">
    <property type="entry name" value="CoxB"/>
    <property type="match status" value="1"/>
</dbReference>
<feature type="region of interest" description="Disordered" evidence="13">
    <location>
        <begin position="280"/>
        <end position="305"/>
    </location>
</feature>
<evidence type="ECO:0000256" key="3">
    <source>
        <dbReference type="ARBA" id="ARBA00012949"/>
    </source>
</evidence>
<dbReference type="PANTHER" id="PTHR22888:SF9">
    <property type="entry name" value="CYTOCHROME C OXIDASE SUBUNIT 2"/>
    <property type="match status" value="1"/>
</dbReference>
<feature type="transmembrane region" description="Helical" evidence="14">
    <location>
        <begin position="62"/>
        <end position="86"/>
    </location>
</feature>
<keyword evidence="11" id="KW-0186">Copper</keyword>
<gene>
    <name evidence="16" type="ORF">UFOPK1446_00194</name>
</gene>
<dbReference type="PROSITE" id="PS50857">
    <property type="entry name" value="COX2_CUA"/>
    <property type="match status" value="1"/>
</dbReference>
<dbReference type="InterPro" id="IPR036257">
    <property type="entry name" value="Cyt_c_oxidase_su2_TM_sf"/>
</dbReference>
<dbReference type="PANTHER" id="PTHR22888">
    <property type="entry name" value="CYTOCHROME C OXIDASE, SUBUNIT II"/>
    <property type="match status" value="1"/>
</dbReference>
<dbReference type="GO" id="GO:0005507">
    <property type="term" value="F:copper ion binding"/>
    <property type="evidence" value="ECO:0007669"/>
    <property type="project" value="InterPro"/>
</dbReference>
<proteinExistence type="inferred from homology"/>
<feature type="transmembrane region" description="Helical" evidence="14">
    <location>
        <begin position="106"/>
        <end position="124"/>
    </location>
</feature>
<dbReference type="CDD" id="cd13919">
    <property type="entry name" value="CuRO_HCO_II_like_5"/>
    <property type="match status" value="1"/>
</dbReference>
<evidence type="ECO:0000256" key="7">
    <source>
        <dbReference type="ARBA" id="ARBA00022723"/>
    </source>
</evidence>
<keyword evidence="12 14" id="KW-0472">Membrane</keyword>
<dbReference type="GO" id="GO:0042773">
    <property type="term" value="P:ATP synthesis coupled electron transport"/>
    <property type="evidence" value="ECO:0007669"/>
    <property type="project" value="TreeGrafter"/>
</dbReference>
<dbReference type="InterPro" id="IPR001505">
    <property type="entry name" value="Copper_CuA"/>
</dbReference>
<dbReference type="SUPFAM" id="SSF49503">
    <property type="entry name" value="Cupredoxins"/>
    <property type="match status" value="1"/>
</dbReference>
<name>A0A6J6BEV7_9ZZZZ</name>
<evidence type="ECO:0000256" key="6">
    <source>
        <dbReference type="ARBA" id="ARBA00022692"/>
    </source>
</evidence>
<dbReference type="AlphaFoldDB" id="A0A6J6BEV7"/>
<keyword evidence="7" id="KW-0479">Metal-binding</keyword>
<evidence type="ECO:0000313" key="16">
    <source>
        <dbReference type="EMBL" id="CAB4536923.1"/>
    </source>
</evidence>
<evidence type="ECO:0000256" key="12">
    <source>
        <dbReference type="ARBA" id="ARBA00023136"/>
    </source>
</evidence>
<evidence type="ECO:0000256" key="11">
    <source>
        <dbReference type="ARBA" id="ARBA00023008"/>
    </source>
</evidence>